<accession>A0A2N8P9U5</accession>
<dbReference type="PANTHER" id="PTHR44846:SF1">
    <property type="entry name" value="MANNOSYL-D-GLYCERATE TRANSPORT_METABOLISM SYSTEM REPRESSOR MNGR-RELATED"/>
    <property type="match status" value="1"/>
</dbReference>
<dbReference type="SMART" id="SM00345">
    <property type="entry name" value="HTH_GNTR"/>
    <property type="match status" value="1"/>
</dbReference>
<keyword evidence="1" id="KW-0805">Transcription regulation</keyword>
<dbReference type="GO" id="GO:0045892">
    <property type="term" value="P:negative regulation of DNA-templated transcription"/>
    <property type="evidence" value="ECO:0007669"/>
    <property type="project" value="TreeGrafter"/>
</dbReference>
<dbReference type="InterPro" id="IPR036388">
    <property type="entry name" value="WH-like_DNA-bd_sf"/>
</dbReference>
<dbReference type="Pfam" id="PF00392">
    <property type="entry name" value="GntR"/>
    <property type="match status" value="1"/>
</dbReference>
<dbReference type="GO" id="GO:0003700">
    <property type="term" value="F:DNA-binding transcription factor activity"/>
    <property type="evidence" value="ECO:0007669"/>
    <property type="project" value="InterPro"/>
</dbReference>
<comment type="caution">
    <text evidence="5">The sequence shown here is derived from an EMBL/GenBank/DDBJ whole genome shotgun (WGS) entry which is preliminary data.</text>
</comment>
<dbReference type="GO" id="GO:0003677">
    <property type="term" value="F:DNA binding"/>
    <property type="evidence" value="ECO:0007669"/>
    <property type="project" value="UniProtKB-KW"/>
</dbReference>
<dbReference type="InterPro" id="IPR028978">
    <property type="entry name" value="Chorismate_lyase_/UTRA_dom_sf"/>
</dbReference>
<dbReference type="InterPro" id="IPR036390">
    <property type="entry name" value="WH_DNA-bd_sf"/>
</dbReference>
<dbReference type="Proteomes" id="UP000236047">
    <property type="component" value="Unassembled WGS sequence"/>
</dbReference>
<gene>
    <name evidence="5" type="ORF">AOB60_26710</name>
</gene>
<reference evidence="6" key="1">
    <citation type="submission" date="2015-09" db="EMBL/GenBank/DDBJ databases">
        <authorList>
            <person name="Graham D.E."/>
            <person name="Mahan K.M."/>
            <person name="Klingeman D.M."/>
            <person name="Fida T."/>
            <person name="Giannone R.J."/>
            <person name="Hettich R.L."/>
            <person name="Parry R.J."/>
            <person name="Spain J.C."/>
        </authorList>
    </citation>
    <scope>NUCLEOTIDE SEQUENCE [LARGE SCALE GENOMIC DNA]</scope>
    <source>
        <strain evidence="6">JCM 4701</strain>
    </source>
</reference>
<evidence type="ECO:0000313" key="5">
    <source>
        <dbReference type="EMBL" id="PNE37809.1"/>
    </source>
</evidence>
<dbReference type="AlphaFoldDB" id="A0A2N8P9U5"/>
<dbReference type="Gene3D" id="1.10.10.10">
    <property type="entry name" value="Winged helix-like DNA-binding domain superfamily/Winged helix DNA-binding domain"/>
    <property type="match status" value="1"/>
</dbReference>
<dbReference type="PROSITE" id="PS50949">
    <property type="entry name" value="HTH_GNTR"/>
    <property type="match status" value="1"/>
</dbReference>
<name>A0A2N8P9U5_STRNR</name>
<feature type="domain" description="HTH gntR-type" evidence="4">
    <location>
        <begin position="17"/>
        <end position="85"/>
    </location>
</feature>
<dbReference type="PANTHER" id="PTHR44846">
    <property type="entry name" value="MANNOSYL-D-GLYCERATE TRANSPORT/METABOLISM SYSTEM REPRESSOR MNGR-RELATED"/>
    <property type="match status" value="1"/>
</dbReference>
<sequence>MVGRQRERGNGAGRPQRRPVVALYERMVEAIRAGTYPPGSTLPTEPRLAAELGVSRPALREALILLQEDGVITVRRGVGRTVSHHLPPRGFEYLKPVESLLGAGRQVVTVPLARTREEPTDFSTQHLVLPAHGEVRFWESVIEVGGLPACLTQEWASDETLAELLPDAVAAFEGPDGGASSMLGLLLDAGRGLPLTGSSTIVATTLGRQRGAQLGRPADTPGVLVTQVVRLERTPLLAAKHMLPPGAPALPVWQAR</sequence>
<dbReference type="RefSeq" id="WP_073448843.1">
    <property type="nucleotide sequence ID" value="NZ_LJSN01000003.1"/>
</dbReference>
<keyword evidence="2" id="KW-0238">DNA-binding</keyword>
<keyword evidence="6" id="KW-1185">Reference proteome</keyword>
<evidence type="ECO:0000256" key="2">
    <source>
        <dbReference type="ARBA" id="ARBA00023125"/>
    </source>
</evidence>
<evidence type="ECO:0000313" key="6">
    <source>
        <dbReference type="Proteomes" id="UP000236047"/>
    </source>
</evidence>
<evidence type="ECO:0000256" key="1">
    <source>
        <dbReference type="ARBA" id="ARBA00023015"/>
    </source>
</evidence>
<organism evidence="5 6">
    <name type="scientific">Streptomyces noursei</name>
    <name type="common">Streptomyces albulus</name>
    <dbReference type="NCBI Taxonomy" id="1971"/>
    <lineage>
        <taxon>Bacteria</taxon>
        <taxon>Bacillati</taxon>
        <taxon>Actinomycetota</taxon>
        <taxon>Actinomycetes</taxon>
        <taxon>Kitasatosporales</taxon>
        <taxon>Streptomycetaceae</taxon>
        <taxon>Streptomyces</taxon>
    </lineage>
</organism>
<dbReference type="EMBL" id="LJSN01000003">
    <property type="protein sequence ID" value="PNE37809.1"/>
    <property type="molecule type" value="Genomic_DNA"/>
</dbReference>
<proteinExistence type="predicted"/>
<protein>
    <submittedName>
        <fullName evidence="5">GntR family transcriptional regulator</fullName>
    </submittedName>
</protein>
<dbReference type="Gene3D" id="3.40.1410.10">
    <property type="entry name" value="Chorismate lyase-like"/>
    <property type="match status" value="1"/>
</dbReference>
<keyword evidence="3" id="KW-0804">Transcription</keyword>
<evidence type="ECO:0000259" key="4">
    <source>
        <dbReference type="PROSITE" id="PS50949"/>
    </source>
</evidence>
<dbReference type="CDD" id="cd07377">
    <property type="entry name" value="WHTH_GntR"/>
    <property type="match status" value="1"/>
</dbReference>
<dbReference type="InterPro" id="IPR050679">
    <property type="entry name" value="Bact_HTH_transcr_reg"/>
</dbReference>
<dbReference type="SUPFAM" id="SSF64288">
    <property type="entry name" value="Chorismate lyase-like"/>
    <property type="match status" value="1"/>
</dbReference>
<dbReference type="SUPFAM" id="SSF46785">
    <property type="entry name" value="Winged helix' DNA-binding domain"/>
    <property type="match status" value="1"/>
</dbReference>
<dbReference type="InterPro" id="IPR000524">
    <property type="entry name" value="Tscrpt_reg_HTH_GntR"/>
</dbReference>
<dbReference type="PRINTS" id="PR00035">
    <property type="entry name" value="HTHGNTR"/>
</dbReference>
<evidence type="ECO:0000256" key="3">
    <source>
        <dbReference type="ARBA" id="ARBA00023163"/>
    </source>
</evidence>